<comment type="subcellular location">
    <subcellularLocation>
        <location evidence="1">Membrane</location>
        <topology evidence="1">Multi-pass membrane protein</topology>
    </subcellularLocation>
</comment>
<evidence type="ECO:0000256" key="6">
    <source>
        <dbReference type="SAM" id="Phobius"/>
    </source>
</evidence>
<evidence type="ECO:0000256" key="4">
    <source>
        <dbReference type="ARBA" id="ARBA00022989"/>
    </source>
</evidence>
<evidence type="ECO:0000256" key="3">
    <source>
        <dbReference type="ARBA" id="ARBA00022692"/>
    </source>
</evidence>
<accession>A0A7J7HZB2</accession>
<keyword evidence="5 6" id="KW-0472">Membrane</keyword>
<keyword evidence="9" id="KW-1185">Reference proteome</keyword>
<dbReference type="PANTHER" id="PTHR48041">
    <property type="entry name" value="ABC TRANSPORTER G FAMILY MEMBER 28"/>
    <property type="match status" value="1"/>
</dbReference>
<comment type="caution">
    <text evidence="8">The sequence shown here is derived from an EMBL/GenBank/DDBJ whole genome shotgun (WGS) entry which is preliminary data.</text>
</comment>
<name>A0A7J7HZB2_CAMSI</name>
<evidence type="ECO:0000256" key="1">
    <source>
        <dbReference type="ARBA" id="ARBA00004141"/>
    </source>
</evidence>
<feature type="transmembrane region" description="Helical" evidence="6">
    <location>
        <begin position="49"/>
        <end position="70"/>
    </location>
</feature>
<dbReference type="Pfam" id="PF19055">
    <property type="entry name" value="ABC2_membrane_7"/>
    <property type="match status" value="1"/>
</dbReference>
<keyword evidence="4 6" id="KW-1133">Transmembrane helix</keyword>
<dbReference type="InterPro" id="IPR050352">
    <property type="entry name" value="ABCG_transporters"/>
</dbReference>
<reference evidence="9" key="1">
    <citation type="journal article" date="2020" name="Nat. Commun.">
        <title>Genome assembly of wild tea tree DASZ reveals pedigree and selection history of tea varieties.</title>
        <authorList>
            <person name="Zhang W."/>
            <person name="Zhang Y."/>
            <person name="Qiu H."/>
            <person name="Guo Y."/>
            <person name="Wan H."/>
            <person name="Zhang X."/>
            <person name="Scossa F."/>
            <person name="Alseekh S."/>
            <person name="Zhang Q."/>
            <person name="Wang P."/>
            <person name="Xu L."/>
            <person name="Schmidt M.H."/>
            <person name="Jia X."/>
            <person name="Li D."/>
            <person name="Zhu A."/>
            <person name="Guo F."/>
            <person name="Chen W."/>
            <person name="Ni D."/>
            <person name="Usadel B."/>
            <person name="Fernie A.R."/>
            <person name="Wen W."/>
        </authorList>
    </citation>
    <scope>NUCLEOTIDE SEQUENCE [LARGE SCALE GENOMIC DNA]</scope>
    <source>
        <strain evidence="9">cv. G240</strain>
    </source>
</reference>
<sequence>MESASGISNMAHFLSKETIDHFNTVIKPVVYLSMFYSFSNPRSSFVDNYIVLLCLVYCVTRTGYALSIFLGPGLAQLVSNNILH</sequence>
<proteinExistence type="predicted"/>
<dbReference type="GO" id="GO:0140359">
    <property type="term" value="F:ABC-type transporter activity"/>
    <property type="evidence" value="ECO:0007669"/>
    <property type="project" value="InterPro"/>
</dbReference>
<dbReference type="Proteomes" id="UP000593564">
    <property type="component" value="Unassembled WGS sequence"/>
</dbReference>
<evidence type="ECO:0000313" key="9">
    <source>
        <dbReference type="Proteomes" id="UP000593564"/>
    </source>
</evidence>
<keyword evidence="3 6" id="KW-0812">Transmembrane</keyword>
<evidence type="ECO:0000256" key="2">
    <source>
        <dbReference type="ARBA" id="ARBA00022448"/>
    </source>
</evidence>
<dbReference type="GO" id="GO:0016020">
    <property type="term" value="C:membrane"/>
    <property type="evidence" value="ECO:0007669"/>
    <property type="project" value="UniProtKB-SubCell"/>
</dbReference>
<gene>
    <name evidence="8" type="ORF">HYC85_005234</name>
</gene>
<feature type="domain" description="ABC transporter family G" evidence="7">
    <location>
        <begin position="2"/>
        <end position="79"/>
    </location>
</feature>
<protein>
    <recommendedName>
        <fullName evidence="7">ABC transporter family G domain-containing protein</fullName>
    </recommendedName>
</protein>
<dbReference type="EMBL" id="JACBKZ010000002">
    <property type="protein sequence ID" value="KAF5958009.1"/>
    <property type="molecule type" value="Genomic_DNA"/>
</dbReference>
<evidence type="ECO:0000313" key="8">
    <source>
        <dbReference type="EMBL" id="KAF5958009.1"/>
    </source>
</evidence>
<evidence type="ECO:0000259" key="7">
    <source>
        <dbReference type="Pfam" id="PF19055"/>
    </source>
</evidence>
<dbReference type="PANTHER" id="PTHR48041:SF1">
    <property type="entry name" value="ABC TRANSPORTER G FAMILY MEMBER 24"/>
    <property type="match status" value="1"/>
</dbReference>
<organism evidence="8 9">
    <name type="scientific">Camellia sinensis</name>
    <name type="common">Tea plant</name>
    <name type="synonym">Thea sinensis</name>
    <dbReference type="NCBI Taxonomy" id="4442"/>
    <lineage>
        <taxon>Eukaryota</taxon>
        <taxon>Viridiplantae</taxon>
        <taxon>Streptophyta</taxon>
        <taxon>Embryophyta</taxon>
        <taxon>Tracheophyta</taxon>
        <taxon>Spermatophyta</taxon>
        <taxon>Magnoliopsida</taxon>
        <taxon>eudicotyledons</taxon>
        <taxon>Gunneridae</taxon>
        <taxon>Pentapetalae</taxon>
        <taxon>asterids</taxon>
        <taxon>Ericales</taxon>
        <taxon>Theaceae</taxon>
        <taxon>Camellia</taxon>
    </lineage>
</organism>
<dbReference type="AlphaFoldDB" id="A0A7J7HZB2"/>
<evidence type="ECO:0000256" key="5">
    <source>
        <dbReference type="ARBA" id="ARBA00023136"/>
    </source>
</evidence>
<reference evidence="8 9" key="2">
    <citation type="submission" date="2020-07" db="EMBL/GenBank/DDBJ databases">
        <title>Genome assembly of wild tea tree DASZ reveals pedigree and selection history of tea varieties.</title>
        <authorList>
            <person name="Zhang W."/>
        </authorList>
    </citation>
    <scope>NUCLEOTIDE SEQUENCE [LARGE SCALE GENOMIC DNA]</scope>
    <source>
        <strain evidence="9">cv. G240</strain>
        <tissue evidence="8">Leaf</tissue>
    </source>
</reference>
<keyword evidence="2" id="KW-0813">Transport</keyword>
<dbReference type="InterPro" id="IPR043926">
    <property type="entry name" value="ABCG_dom"/>
</dbReference>